<name>A0ABS7PW94_9SPHN</name>
<comment type="caution">
    <text evidence="1">The sequence shown here is derived from an EMBL/GenBank/DDBJ whole genome shotgun (WGS) entry which is preliminary data.</text>
</comment>
<dbReference type="InterPro" id="IPR040442">
    <property type="entry name" value="Pyrv_kinase-like_dom_sf"/>
</dbReference>
<proteinExistence type="predicted"/>
<dbReference type="InterPro" id="IPR039556">
    <property type="entry name" value="ICL/PEPM"/>
</dbReference>
<keyword evidence="2" id="KW-1185">Reference proteome</keyword>
<dbReference type="Pfam" id="PF13714">
    <property type="entry name" value="PEP_mutase"/>
    <property type="match status" value="1"/>
</dbReference>
<dbReference type="Proteomes" id="UP000706039">
    <property type="component" value="Unassembled WGS sequence"/>
</dbReference>
<accession>A0ABS7PW94</accession>
<dbReference type="Gene3D" id="3.20.20.60">
    <property type="entry name" value="Phosphoenolpyruvate-binding domains"/>
    <property type="match status" value="1"/>
</dbReference>
<dbReference type="PANTHER" id="PTHR42905:SF16">
    <property type="entry name" value="CARBOXYPHOSPHONOENOLPYRUVATE PHOSPHONOMUTASE-LIKE PROTEIN (AFU_ORTHOLOGUE AFUA_5G07230)"/>
    <property type="match status" value="1"/>
</dbReference>
<dbReference type="CDD" id="cd00377">
    <property type="entry name" value="ICL_PEPM"/>
    <property type="match status" value="1"/>
</dbReference>
<dbReference type="EMBL" id="JAINVV010000012">
    <property type="protein sequence ID" value="MBY8825421.1"/>
    <property type="molecule type" value="Genomic_DNA"/>
</dbReference>
<dbReference type="RefSeq" id="WP_222992528.1">
    <property type="nucleotide sequence ID" value="NZ_JAINVV010000012.1"/>
</dbReference>
<protein>
    <submittedName>
        <fullName evidence="1">Isocitrate lyase/phosphoenolpyruvate mutase family protein</fullName>
    </submittedName>
</protein>
<dbReference type="InterPro" id="IPR015813">
    <property type="entry name" value="Pyrv/PenolPyrv_kinase-like_dom"/>
</dbReference>
<evidence type="ECO:0000313" key="1">
    <source>
        <dbReference type="EMBL" id="MBY8825421.1"/>
    </source>
</evidence>
<evidence type="ECO:0000313" key="2">
    <source>
        <dbReference type="Proteomes" id="UP000706039"/>
    </source>
</evidence>
<gene>
    <name evidence="1" type="ORF">K7G82_24160</name>
</gene>
<dbReference type="SUPFAM" id="SSF51621">
    <property type="entry name" value="Phosphoenolpyruvate/pyruvate domain"/>
    <property type="match status" value="1"/>
</dbReference>
<dbReference type="GO" id="GO:0016829">
    <property type="term" value="F:lyase activity"/>
    <property type="evidence" value="ECO:0007669"/>
    <property type="project" value="UniProtKB-KW"/>
</dbReference>
<keyword evidence="1" id="KW-0456">Lyase</keyword>
<organism evidence="1 2">
    <name type="scientific">Sphingomonas colocasiae</name>
    <dbReference type="NCBI Taxonomy" id="1848973"/>
    <lineage>
        <taxon>Bacteria</taxon>
        <taxon>Pseudomonadati</taxon>
        <taxon>Pseudomonadota</taxon>
        <taxon>Alphaproteobacteria</taxon>
        <taxon>Sphingomonadales</taxon>
        <taxon>Sphingomonadaceae</taxon>
        <taxon>Sphingomonas</taxon>
    </lineage>
</organism>
<sequence>MSTAQTERARAFAALHVKGDPIILYNIWDAGSATVVAKAGARALATGSASVAGANGFTDAQGLPMAAALANLERITAAVELPVTLDFEGGYATDPAEVAANVAQVAAAGGVGINFEDQVIGGEGLHGIADQSAKIAAIRAALGADFFINARTDIFLKASADTHDEAMVDAALERARAYADAGASGFFAPGMKDEALIARLTEGTTLPVNIMDYPGVPAAQRLAALGVARISHGPFPWRLAMKALEDGARAAFA</sequence>
<reference evidence="1 2" key="1">
    <citation type="submission" date="2021-08" db="EMBL/GenBank/DDBJ databases">
        <authorList>
            <person name="Tuo L."/>
        </authorList>
    </citation>
    <scope>NUCLEOTIDE SEQUENCE [LARGE SCALE GENOMIC DNA]</scope>
    <source>
        <strain evidence="1 2">JCM 31229</strain>
    </source>
</reference>
<dbReference type="PANTHER" id="PTHR42905">
    <property type="entry name" value="PHOSPHOENOLPYRUVATE CARBOXYLASE"/>
    <property type="match status" value="1"/>
</dbReference>